<evidence type="ECO:0000256" key="1">
    <source>
        <dbReference type="SAM" id="MobiDB-lite"/>
    </source>
</evidence>
<dbReference type="Pfam" id="PF00550">
    <property type="entry name" value="PP-binding"/>
    <property type="match status" value="1"/>
</dbReference>
<name>A0A931AHH1_9ACTN</name>
<feature type="region of interest" description="Disordered" evidence="1">
    <location>
        <begin position="69"/>
        <end position="102"/>
    </location>
</feature>
<evidence type="ECO:0000313" key="3">
    <source>
        <dbReference type="EMBL" id="MBF8192946.1"/>
    </source>
</evidence>
<protein>
    <recommendedName>
        <fullName evidence="2">Carrier domain-containing protein</fullName>
    </recommendedName>
</protein>
<proteinExistence type="predicted"/>
<dbReference type="Proteomes" id="UP000605361">
    <property type="component" value="Unassembled WGS sequence"/>
</dbReference>
<organism evidence="3 4">
    <name type="scientific">Nonomuraea cypriaca</name>
    <dbReference type="NCBI Taxonomy" id="1187855"/>
    <lineage>
        <taxon>Bacteria</taxon>
        <taxon>Bacillati</taxon>
        <taxon>Actinomycetota</taxon>
        <taxon>Actinomycetes</taxon>
        <taxon>Streptosporangiales</taxon>
        <taxon>Streptosporangiaceae</taxon>
        <taxon>Nonomuraea</taxon>
    </lineage>
</organism>
<keyword evidence="4" id="KW-1185">Reference proteome</keyword>
<dbReference type="InterPro" id="IPR009081">
    <property type="entry name" value="PP-bd_ACP"/>
</dbReference>
<feature type="domain" description="Carrier" evidence="2">
    <location>
        <begin position="152"/>
        <end position="228"/>
    </location>
</feature>
<dbReference type="EMBL" id="JADOGI010000243">
    <property type="protein sequence ID" value="MBF8192946.1"/>
    <property type="molecule type" value="Genomic_DNA"/>
</dbReference>
<accession>A0A931AHH1</accession>
<dbReference type="Gene3D" id="3.30.70.3290">
    <property type="match status" value="1"/>
</dbReference>
<dbReference type="Pfam" id="PF22621">
    <property type="entry name" value="CurL-like_PKS_C"/>
    <property type="match status" value="1"/>
</dbReference>
<reference evidence="3" key="1">
    <citation type="submission" date="2020-11" db="EMBL/GenBank/DDBJ databases">
        <title>Whole-genome analyses of Nonomuraea sp. K274.</title>
        <authorList>
            <person name="Veyisoglu A."/>
        </authorList>
    </citation>
    <scope>NUCLEOTIDE SEQUENCE</scope>
    <source>
        <strain evidence="3">K274</strain>
    </source>
</reference>
<comment type="caution">
    <text evidence="3">The sequence shown here is derived from an EMBL/GenBank/DDBJ whole genome shotgun (WGS) entry which is preliminary data.</text>
</comment>
<dbReference type="PROSITE" id="PS50075">
    <property type="entry name" value="CARRIER"/>
    <property type="match status" value="1"/>
</dbReference>
<dbReference type="Gene3D" id="1.10.1200.10">
    <property type="entry name" value="ACP-like"/>
    <property type="match status" value="1"/>
</dbReference>
<evidence type="ECO:0000313" key="4">
    <source>
        <dbReference type="Proteomes" id="UP000605361"/>
    </source>
</evidence>
<gene>
    <name evidence="3" type="ORF">ITP53_46180</name>
</gene>
<sequence>MVVLPLSARTPAQLTTAAQRLAAALRAPDAPPLADVAHTLATGRATLATRAYVTATTHEEAATALETLASTHKEPTTRETPATTHKEPTARETAAPSRAPAGTRSALGEAWKAGQDVTWPAGGRRVHLPTYPFAGDDHGALTLGAPQTTEEQPPDDREAAVTELFMTTLALSDRADLGKTYFTAGGDSLTAVFLVTELRDRFGLDAPIELFLGEQPLDRLIAQVLRGPDDDLLGDLLDELER</sequence>
<evidence type="ECO:0000259" key="2">
    <source>
        <dbReference type="PROSITE" id="PS50075"/>
    </source>
</evidence>
<dbReference type="InterPro" id="IPR036736">
    <property type="entry name" value="ACP-like_sf"/>
</dbReference>
<dbReference type="AlphaFoldDB" id="A0A931AHH1"/>
<dbReference type="SUPFAM" id="SSF47336">
    <property type="entry name" value="ACP-like"/>
    <property type="match status" value="1"/>
</dbReference>